<dbReference type="Pfam" id="PF09823">
    <property type="entry name" value="DUF2357"/>
    <property type="match status" value="1"/>
</dbReference>
<dbReference type="Proteomes" id="UP001364890">
    <property type="component" value="Unassembled WGS sequence"/>
</dbReference>
<dbReference type="RefSeq" id="WP_336497350.1">
    <property type="nucleotide sequence ID" value="NZ_JBAWSY010000005.1"/>
</dbReference>
<evidence type="ECO:0000259" key="1">
    <source>
        <dbReference type="Pfam" id="PF09823"/>
    </source>
</evidence>
<sequence length="798" mass="92336">MASLPSGSLKNIELLCIETDAFTLVVKGDLNFDRYYNRFVPYSVQDKMRFHFELLGTLHSTEIVDARTGELVPYTGQDLPPIFFENGYYQIIIEPAKGHEVSFYHEFAPFNEAVKKTKRMNFLSGILHFQNEVGLSSFEIREGDKTLLNVLIEVFPTKLDYKTDYKDLLFGVQEELYNLAYQFVQRTYVLGEAKYYKDPTLGEFFRILSAHIENYKKAIEQIERMPHHQLTKTYIEVRGERLRKQDSRSYAYLRRNARQFVEMPSGKGIHIAGKSMMPTKGLLIKKEQTFDTFENRYVKWTMQRIMSRLHALIEILEKAIKSKDKSNVISLDLVMSLKQVENGMRNRLNSPFWRSIGQLDRSAHSLVLQMASGYREVHQIYAVLAQSIVLQGELYKMSLKNIWKLYEYWTFLKLGQILSETCHALTQNVIEFNSNGLYVNLTDGQRIERIFKHKITGETISLVYQYDTGNDIPTVQQKPDSMLSIKKRGKEYEFQYIFDAKYKIDFNNKKGPSPQQEDINTMHRYRDAIVVANKGAYERTAFGAYVLFPWKDMQGFQQHPLYKSIEKVNIGGLPFLPNATELVSEVIYNLLNKNGDELLKEGILPRGMLEQKDIIVENNTLFIKVTSYDFKEREVEVLKVALPGTYSQAAWLVLFIETEGQIEHGKIITKKETTDSIVFEVDTWITHTNIAVEGFSVASNFMTTKASLLAANSLPDLFVRSKVEYTVLRALRRVSNDLVVELNSPFLVDECMVTAFRFAEHCFKFQENTLIVGEEQISEKEILGNPFHIVRAVHKLLN</sequence>
<name>A0ABU8F6D4_9BACI</name>
<dbReference type="EMBL" id="JBAWSY010000005">
    <property type="protein sequence ID" value="MEI4769797.1"/>
    <property type="molecule type" value="Genomic_DNA"/>
</dbReference>
<reference evidence="2 3" key="1">
    <citation type="submission" date="2024-01" db="EMBL/GenBank/DDBJ databases">
        <title>Seven novel Bacillus-like species.</title>
        <authorList>
            <person name="Liu G."/>
        </authorList>
    </citation>
    <scope>NUCLEOTIDE SEQUENCE [LARGE SCALE GENOMIC DNA]</scope>
    <source>
        <strain evidence="2 3">FJAT-51614</strain>
    </source>
</reference>
<organism evidence="2 3">
    <name type="scientific">Psychrobacillus mangrovi</name>
    <dbReference type="NCBI Taxonomy" id="3117745"/>
    <lineage>
        <taxon>Bacteria</taxon>
        <taxon>Bacillati</taxon>
        <taxon>Bacillota</taxon>
        <taxon>Bacilli</taxon>
        <taxon>Bacillales</taxon>
        <taxon>Bacillaceae</taxon>
        <taxon>Psychrobacillus</taxon>
    </lineage>
</organism>
<comment type="caution">
    <text evidence="2">The sequence shown here is derived from an EMBL/GenBank/DDBJ whole genome shotgun (WGS) entry which is preliminary data.</text>
</comment>
<gene>
    <name evidence="2" type="ORF">WAX74_09095</name>
</gene>
<evidence type="ECO:0000313" key="2">
    <source>
        <dbReference type="EMBL" id="MEI4769797.1"/>
    </source>
</evidence>
<dbReference type="InterPro" id="IPR018633">
    <property type="entry name" value="DUF2357"/>
</dbReference>
<accession>A0ABU8F6D4</accession>
<dbReference type="Pfam" id="PF04411">
    <property type="entry name" value="PDDEXK_7"/>
    <property type="match status" value="1"/>
</dbReference>
<evidence type="ECO:0000313" key="3">
    <source>
        <dbReference type="Proteomes" id="UP001364890"/>
    </source>
</evidence>
<feature type="domain" description="DUF2357" evidence="1">
    <location>
        <begin position="125"/>
        <end position="381"/>
    </location>
</feature>
<dbReference type="InterPro" id="IPR007505">
    <property type="entry name" value="PDDEXK_7"/>
</dbReference>
<proteinExistence type="predicted"/>
<protein>
    <submittedName>
        <fullName evidence="2">Restriction endonuclease-like protein</fullName>
    </submittedName>
</protein>
<keyword evidence="3" id="KW-1185">Reference proteome</keyword>